<feature type="domain" description="Flavin reductase like" evidence="4">
    <location>
        <begin position="16"/>
        <end position="168"/>
    </location>
</feature>
<dbReference type="EMBL" id="JAAGBB010000007">
    <property type="protein sequence ID" value="MBR0664342.1"/>
    <property type="molecule type" value="Genomic_DNA"/>
</dbReference>
<dbReference type="Gene3D" id="2.30.110.10">
    <property type="entry name" value="Electron Transport, Fmn-binding Protein, Chain A"/>
    <property type="match status" value="1"/>
</dbReference>
<reference evidence="6" key="1">
    <citation type="journal article" date="2021" name="Syst. Appl. Microbiol.">
        <title>Roseomonas hellenica sp. nov., isolated from roots of wild-growing Alkanna tinctoria.</title>
        <authorList>
            <person name="Rat A."/>
            <person name="Naranjo H.D."/>
            <person name="Lebbe L."/>
            <person name="Cnockaert M."/>
            <person name="Krigas N."/>
            <person name="Grigoriadou K."/>
            <person name="Maloupa E."/>
            <person name="Willems A."/>
        </authorList>
    </citation>
    <scope>NUCLEOTIDE SEQUENCE [LARGE SCALE GENOMIC DNA]</scope>
    <source>
        <strain evidence="6">LMG 31523</strain>
    </source>
</reference>
<evidence type="ECO:0000256" key="2">
    <source>
        <dbReference type="ARBA" id="ARBA00022630"/>
    </source>
</evidence>
<dbReference type="SMART" id="SM00903">
    <property type="entry name" value="Flavin_Reduct"/>
    <property type="match status" value="1"/>
</dbReference>
<evidence type="ECO:0000313" key="6">
    <source>
        <dbReference type="Proteomes" id="UP001196870"/>
    </source>
</evidence>
<comment type="cofactor">
    <cofactor evidence="1">
        <name>FMN</name>
        <dbReference type="ChEBI" id="CHEBI:58210"/>
    </cofactor>
</comment>
<sequence length="185" mass="20896">MKTYRKQDFPVWQIRRYLEPGPIVLVSSAWKGAGNIMTMGWHTVMEFEPSRVGCFITSANHSYEMIRRSRQCVINVPTAEMAKTVAGIGNCTGAEVDKFERFGLTPEEAEQVQAPLIAECPVSLECRVADTSLLRKYSFFVLEVVKAHAAPRPKYPKTLHYTGDGVFMVAGGHINLRRQFRPEML</sequence>
<evidence type="ECO:0000256" key="3">
    <source>
        <dbReference type="ARBA" id="ARBA00038054"/>
    </source>
</evidence>
<dbReference type="Pfam" id="PF01613">
    <property type="entry name" value="Flavin_Reduct"/>
    <property type="match status" value="1"/>
</dbReference>
<dbReference type="Proteomes" id="UP001196870">
    <property type="component" value="Unassembled WGS sequence"/>
</dbReference>
<proteinExistence type="inferred from homology"/>
<dbReference type="SUPFAM" id="SSF50475">
    <property type="entry name" value="FMN-binding split barrel"/>
    <property type="match status" value="1"/>
</dbReference>
<dbReference type="PANTHER" id="PTHR43567:SF1">
    <property type="entry name" value="FLAVOREDOXIN"/>
    <property type="match status" value="1"/>
</dbReference>
<accession>A0ABS5EVL8</accession>
<dbReference type="InterPro" id="IPR002563">
    <property type="entry name" value="Flavin_Rdtase-like_dom"/>
</dbReference>
<keyword evidence="2" id="KW-0285">Flavoprotein</keyword>
<comment type="caution">
    <text evidence="5">The sequence shown here is derived from an EMBL/GenBank/DDBJ whole genome shotgun (WGS) entry which is preliminary data.</text>
</comment>
<dbReference type="InterPro" id="IPR012349">
    <property type="entry name" value="Split_barrel_FMN-bd"/>
</dbReference>
<evidence type="ECO:0000256" key="1">
    <source>
        <dbReference type="ARBA" id="ARBA00001917"/>
    </source>
</evidence>
<dbReference type="PANTHER" id="PTHR43567">
    <property type="entry name" value="FLAVOREDOXIN-RELATED-RELATED"/>
    <property type="match status" value="1"/>
</dbReference>
<name>A0ABS5EVL8_9PROT</name>
<dbReference type="InterPro" id="IPR052174">
    <property type="entry name" value="Flavoredoxin"/>
</dbReference>
<protein>
    <submittedName>
        <fullName evidence="5">Flavin reductase family protein</fullName>
    </submittedName>
</protein>
<organism evidence="5 6">
    <name type="scientific">Plastoroseomonas hellenica</name>
    <dbReference type="NCBI Taxonomy" id="2687306"/>
    <lineage>
        <taxon>Bacteria</taxon>
        <taxon>Pseudomonadati</taxon>
        <taxon>Pseudomonadota</taxon>
        <taxon>Alphaproteobacteria</taxon>
        <taxon>Acetobacterales</taxon>
        <taxon>Acetobacteraceae</taxon>
        <taxon>Plastoroseomonas</taxon>
    </lineage>
</organism>
<evidence type="ECO:0000259" key="4">
    <source>
        <dbReference type="SMART" id="SM00903"/>
    </source>
</evidence>
<evidence type="ECO:0000313" key="5">
    <source>
        <dbReference type="EMBL" id="MBR0664342.1"/>
    </source>
</evidence>
<dbReference type="RefSeq" id="WP_211851934.1">
    <property type="nucleotide sequence ID" value="NZ_JAAGBB010000007.1"/>
</dbReference>
<comment type="similarity">
    <text evidence="3">Belongs to the flavoredoxin family.</text>
</comment>
<keyword evidence="6" id="KW-1185">Reference proteome</keyword>
<gene>
    <name evidence="5" type="ORF">GXW71_08230</name>
</gene>